<sequence length="155" mass="17547">MREAKLESQLCHFRERVSLVEEEGARARLYKEHLEGQRWQGDRWTNEGANKQDIRAPHPRSNIKRCRSLAYPPRFTLPYSNVHPYGMPPRWNANTGEQLTLEGHEKARMNNSRAGPTQGSGTGPTSMPEVGPHVQPTRVHLSTNLSGQTRPPMGT</sequence>
<feature type="region of interest" description="Disordered" evidence="1">
    <location>
        <begin position="82"/>
        <end position="155"/>
    </location>
</feature>
<evidence type="ECO:0000313" key="3">
    <source>
        <dbReference type="Proteomes" id="UP000257109"/>
    </source>
</evidence>
<feature type="compositionally biased region" description="Low complexity" evidence="1">
    <location>
        <begin position="115"/>
        <end position="126"/>
    </location>
</feature>
<evidence type="ECO:0000256" key="1">
    <source>
        <dbReference type="SAM" id="MobiDB-lite"/>
    </source>
</evidence>
<dbReference type="AlphaFoldDB" id="A0A371GB60"/>
<dbReference type="EMBL" id="QJKJ01006122">
    <property type="protein sequence ID" value="RDX87810.1"/>
    <property type="molecule type" value="Genomic_DNA"/>
</dbReference>
<gene>
    <name evidence="2" type="ORF">CR513_30670</name>
</gene>
<evidence type="ECO:0000313" key="2">
    <source>
        <dbReference type="EMBL" id="RDX87810.1"/>
    </source>
</evidence>
<comment type="caution">
    <text evidence="2">The sequence shown here is derived from an EMBL/GenBank/DDBJ whole genome shotgun (WGS) entry which is preliminary data.</text>
</comment>
<reference evidence="2" key="1">
    <citation type="submission" date="2018-05" db="EMBL/GenBank/DDBJ databases">
        <title>Draft genome of Mucuna pruriens seed.</title>
        <authorList>
            <person name="Nnadi N.E."/>
            <person name="Vos R."/>
            <person name="Hasami M.H."/>
            <person name="Devisetty U.K."/>
            <person name="Aguiy J.C."/>
        </authorList>
    </citation>
    <scope>NUCLEOTIDE SEQUENCE [LARGE SCALE GENOMIC DNA]</scope>
    <source>
        <strain evidence="2">JCA_2017</strain>
    </source>
</reference>
<proteinExistence type="predicted"/>
<keyword evidence="3" id="KW-1185">Reference proteome</keyword>
<feature type="compositionally biased region" description="Polar residues" evidence="1">
    <location>
        <begin position="140"/>
        <end position="149"/>
    </location>
</feature>
<organism evidence="2 3">
    <name type="scientific">Mucuna pruriens</name>
    <name type="common">Velvet bean</name>
    <name type="synonym">Dolichos pruriens</name>
    <dbReference type="NCBI Taxonomy" id="157652"/>
    <lineage>
        <taxon>Eukaryota</taxon>
        <taxon>Viridiplantae</taxon>
        <taxon>Streptophyta</taxon>
        <taxon>Embryophyta</taxon>
        <taxon>Tracheophyta</taxon>
        <taxon>Spermatophyta</taxon>
        <taxon>Magnoliopsida</taxon>
        <taxon>eudicotyledons</taxon>
        <taxon>Gunneridae</taxon>
        <taxon>Pentapetalae</taxon>
        <taxon>rosids</taxon>
        <taxon>fabids</taxon>
        <taxon>Fabales</taxon>
        <taxon>Fabaceae</taxon>
        <taxon>Papilionoideae</taxon>
        <taxon>50 kb inversion clade</taxon>
        <taxon>NPAAA clade</taxon>
        <taxon>indigoferoid/millettioid clade</taxon>
        <taxon>Phaseoleae</taxon>
        <taxon>Mucuna</taxon>
    </lineage>
</organism>
<name>A0A371GB60_MUCPR</name>
<accession>A0A371GB60</accession>
<feature type="non-terminal residue" evidence="2">
    <location>
        <position position="1"/>
    </location>
</feature>
<dbReference type="Proteomes" id="UP000257109">
    <property type="component" value="Unassembled WGS sequence"/>
</dbReference>
<protein>
    <submittedName>
        <fullName evidence="2">Uncharacterized protein</fullName>
    </submittedName>
</protein>